<dbReference type="EMBL" id="JACHEX010000004">
    <property type="protein sequence ID" value="MBB6063140.1"/>
    <property type="molecule type" value="Genomic_DNA"/>
</dbReference>
<dbReference type="AlphaFoldDB" id="A0A841GUD5"/>
<dbReference type="PANTHER" id="PTHR43415">
    <property type="entry name" value="SPERMIDINE N(1)-ACETYLTRANSFERASE"/>
    <property type="match status" value="1"/>
</dbReference>
<dbReference type="GO" id="GO:0016747">
    <property type="term" value="F:acyltransferase activity, transferring groups other than amino-acyl groups"/>
    <property type="evidence" value="ECO:0007669"/>
    <property type="project" value="InterPro"/>
</dbReference>
<gene>
    <name evidence="2" type="ORF">HNP65_001603</name>
</gene>
<keyword evidence="3" id="KW-1185">Reference proteome</keyword>
<reference evidence="2 3" key="1">
    <citation type="submission" date="2020-08" db="EMBL/GenBank/DDBJ databases">
        <title>Genomic Encyclopedia of Type Strains, Phase IV (KMG-IV): sequencing the most valuable type-strain genomes for metagenomic binning, comparative biology and taxonomic classification.</title>
        <authorList>
            <person name="Goeker M."/>
        </authorList>
    </citation>
    <scope>NUCLEOTIDE SEQUENCE [LARGE SCALE GENOMIC DNA]</scope>
    <source>
        <strain evidence="2 3">DSM 13481</strain>
    </source>
</reference>
<proteinExistence type="predicted"/>
<dbReference type="Proteomes" id="UP000555828">
    <property type="component" value="Unassembled WGS sequence"/>
</dbReference>
<protein>
    <submittedName>
        <fullName evidence="2">RimJ/RimL family protein N-acetyltransferase</fullName>
    </submittedName>
</protein>
<dbReference type="CDD" id="cd04301">
    <property type="entry name" value="NAT_SF"/>
    <property type="match status" value="1"/>
</dbReference>
<accession>A0A841GUD5</accession>
<dbReference type="InterPro" id="IPR016181">
    <property type="entry name" value="Acyl_CoA_acyltransferase"/>
</dbReference>
<dbReference type="SUPFAM" id="SSF55729">
    <property type="entry name" value="Acyl-CoA N-acyltransferases (Nat)"/>
    <property type="match status" value="1"/>
</dbReference>
<dbReference type="Gene3D" id="3.40.630.30">
    <property type="match status" value="1"/>
</dbReference>
<dbReference type="InterPro" id="IPR000182">
    <property type="entry name" value="GNAT_dom"/>
</dbReference>
<comment type="caution">
    <text evidence="2">The sequence shown here is derived from an EMBL/GenBank/DDBJ whole genome shotgun (WGS) entry which is preliminary data.</text>
</comment>
<evidence type="ECO:0000313" key="2">
    <source>
        <dbReference type="EMBL" id="MBB6063140.1"/>
    </source>
</evidence>
<evidence type="ECO:0000313" key="3">
    <source>
        <dbReference type="Proteomes" id="UP000555828"/>
    </source>
</evidence>
<organism evidence="2 3">
    <name type="scientific">Thermosipho japonicus</name>
    <dbReference type="NCBI Taxonomy" id="90323"/>
    <lineage>
        <taxon>Bacteria</taxon>
        <taxon>Thermotogati</taxon>
        <taxon>Thermotogota</taxon>
        <taxon>Thermotogae</taxon>
        <taxon>Thermotogales</taxon>
        <taxon>Fervidobacteriaceae</taxon>
        <taxon>Thermosipho</taxon>
    </lineage>
</organism>
<dbReference type="RefSeq" id="WP_184619731.1">
    <property type="nucleotide sequence ID" value="NZ_JACHEX010000004.1"/>
</dbReference>
<evidence type="ECO:0000259" key="1">
    <source>
        <dbReference type="PROSITE" id="PS51186"/>
    </source>
</evidence>
<sequence>MSNTELLIEEISKSDIFNLYEYRKNILSETPFLVTTLDDLMDFNSFKNYIHFYIENDLRNIFVAKKDNTIVGEITILIHDKKRMRHVAEFGISVLKEYRGNGIGRKLIQTAEKWAFDKNVKRIQIEVMENNRAALNLYISLGYKIEGRKKMAVRFDDSFVDLIIMAKLRDFK</sequence>
<dbReference type="PROSITE" id="PS51186">
    <property type="entry name" value="GNAT"/>
    <property type="match status" value="1"/>
</dbReference>
<keyword evidence="2" id="KW-0808">Transferase</keyword>
<dbReference type="Pfam" id="PF00583">
    <property type="entry name" value="Acetyltransf_1"/>
    <property type="match status" value="1"/>
</dbReference>
<name>A0A841GUD5_9BACT</name>
<feature type="domain" description="N-acetyltransferase" evidence="1">
    <location>
        <begin position="20"/>
        <end position="170"/>
    </location>
</feature>
<dbReference type="PANTHER" id="PTHR43415:SF3">
    <property type="entry name" value="GNAT-FAMILY ACETYLTRANSFERASE"/>
    <property type="match status" value="1"/>
</dbReference>